<feature type="domain" description="Acyl-CoA dehydrogenase/oxidase N-terminal" evidence="3">
    <location>
        <begin position="23"/>
        <end position="103"/>
    </location>
</feature>
<keyword evidence="6" id="KW-1185">Reference proteome</keyword>
<evidence type="ECO:0000313" key="6">
    <source>
        <dbReference type="Proteomes" id="UP000034196"/>
    </source>
</evidence>
<dbReference type="Gene3D" id="1.20.140.10">
    <property type="entry name" value="Butyryl-CoA Dehydrogenase, subunit A, domain 3"/>
    <property type="match status" value="1"/>
</dbReference>
<dbReference type="GO" id="GO:0033539">
    <property type="term" value="P:fatty acid beta-oxidation using acyl-CoA dehydrogenase"/>
    <property type="evidence" value="ECO:0007669"/>
    <property type="project" value="TreeGrafter"/>
</dbReference>
<dbReference type="AlphaFoldDB" id="A0A1J4NSN7"/>
<evidence type="ECO:0000259" key="3">
    <source>
        <dbReference type="Pfam" id="PF02771"/>
    </source>
</evidence>
<dbReference type="GO" id="GO:0016712">
    <property type="term" value="F:oxidoreductase activity, acting on paired donors, with incorporation or reduction of molecular oxygen, reduced flavin or flavoprotein as one donor, and incorporation of one atom of oxygen"/>
    <property type="evidence" value="ECO:0007669"/>
    <property type="project" value="TreeGrafter"/>
</dbReference>
<dbReference type="PANTHER" id="PTHR48083">
    <property type="entry name" value="MEDIUM-CHAIN SPECIFIC ACYL-COA DEHYDROGENASE, MITOCHONDRIAL-RELATED"/>
    <property type="match status" value="1"/>
</dbReference>
<dbReference type="GO" id="GO:0050660">
    <property type="term" value="F:flavin adenine dinucleotide binding"/>
    <property type="evidence" value="ECO:0007669"/>
    <property type="project" value="InterPro"/>
</dbReference>
<dbReference type="Proteomes" id="UP000034196">
    <property type="component" value="Unassembled WGS sequence"/>
</dbReference>
<dbReference type="Gene3D" id="1.10.540.10">
    <property type="entry name" value="Acyl-CoA dehydrogenase/oxidase, N-terminal domain"/>
    <property type="match status" value="1"/>
</dbReference>
<dbReference type="SUPFAM" id="SSF56645">
    <property type="entry name" value="Acyl-CoA dehydrogenase NM domain-like"/>
    <property type="match status" value="1"/>
</dbReference>
<dbReference type="InterPro" id="IPR050741">
    <property type="entry name" value="Acyl-CoA_dehydrogenase"/>
</dbReference>
<dbReference type="Gene3D" id="2.40.110.10">
    <property type="entry name" value="Butyryl-CoA Dehydrogenase, subunit A, domain 2"/>
    <property type="match status" value="1"/>
</dbReference>
<keyword evidence="1" id="KW-0560">Oxidoreductase</keyword>
<dbReference type="GO" id="GO:0003995">
    <property type="term" value="F:acyl-CoA dehydrogenase activity"/>
    <property type="evidence" value="ECO:0007669"/>
    <property type="project" value="TreeGrafter"/>
</dbReference>
<dbReference type="RefSeq" id="WP_052743007.1">
    <property type="nucleotide sequence ID" value="NZ_LAVA02000057.1"/>
</dbReference>
<sequence>MKQSAAVTQQDLTARAEQLVPRLRERGAESDRLGQLPEATIADFEEGGFLGAMMPKEVGGGEIDLRTFASIVRSFARGDASAGWIGGFLISHSWLIAKFGAEARDEIFAGRTWVPAAAAAAPPGRAERVAGGYEITGRWRFASGIMHSEWVVLMAVGDEGPLSCAVPVHEVKIHKTWDVPGMKGTGSNDVEAIRLFVPHHRALGLDEASGADCPGGRLNDYPLLRYPMHRVLPMIHPIVAVGTADAALELFRENIGNRVRPQTGGLLADEATVRQVYGEAAQLVRTAGLVLDDALDRIVEIYDPASPGEATLEKRAELNLAVTYAGVTAFEAVDLLIRASGAGIHRTGNALDRICRDTQVMRNHGMLDWKYQAAVNGGVLLGRGIGDHNATLF</sequence>
<dbReference type="PIRSF" id="PIRSF016578">
    <property type="entry name" value="HsaA"/>
    <property type="match status" value="1"/>
</dbReference>
<evidence type="ECO:0000313" key="5">
    <source>
        <dbReference type="EMBL" id="OIJ65497.1"/>
    </source>
</evidence>
<dbReference type="Pfam" id="PF02771">
    <property type="entry name" value="Acyl-CoA_dh_N"/>
    <property type="match status" value="1"/>
</dbReference>
<evidence type="ECO:0000259" key="4">
    <source>
        <dbReference type="Pfam" id="PF08028"/>
    </source>
</evidence>
<dbReference type="InterPro" id="IPR036250">
    <property type="entry name" value="AcylCo_DH-like_C"/>
</dbReference>
<reference evidence="5" key="1">
    <citation type="submission" date="2016-10" db="EMBL/GenBank/DDBJ databases">
        <title>Genome sequence of Streptomyces mangrovisoli MUSC 149.</title>
        <authorList>
            <person name="Lee L.-H."/>
            <person name="Ser H.-L."/>
        </authorList>
    </citation>
    <scope>NUCLEOTIDE SEQUENCE [LARGE SCALE GENOMIC DNA]</scope>
    <source>
        <strain evidence="5">MUSC 149</strain>
    </source>
</reference>
<comment type="caution">
    <text evidence="5">The sequence shown here is derived from an EMBL/GenBank/DDBJ whole genome shotgun (WGS) entry which is preliminary data.</text>
</comment>
<dbReference type="InterPro" id="IPR009100">
    <property type="entry name" value="AcylCoA_DH/oxidase_NM_dom_sf"/>
</dbReference>
<dbReference type="STRING" id="1428628.WN71_023410"/>
<evidence type="ECO:0000256" key="1">
    <source>
        <dbReference type="ARBA" id="ARBA00023002"/>
    </source>
</evidence>
<dbReference type="InterPro" id="IPR037069">
    <property type="entry name" value="AcylCoA_DH/ox_N_sf"/>
</dbReference>
<accession>A0A1J4NSN7</accession>
<dbReference type="OrthoDB" id="3404950at2"/>
<gene>
    <name evidence="5" type="ORF">WN71_023410</name>
</gene>
<dbReference type="InterPro" id="IPR013107">
    <property type="entry name" value="Acyl-CoA_DH_C"/>
</dbReference>
<dbReference type="InterPro" id="IPR013786">
    <property type="entry name" value="AcylCoA_DH/ox_N"/>
</dbReference>
<name>A0A1J4NSN7_9ACTN</name>
<dbReference type="InterPro" id="IPR046373">
    <property type="entry name" value="Acyl-CoA_Oxase/DH_mid-dom_sf"/>
</dbReference>
<dbReference type="EMBL" id="LAVA02000057">
    <property type="protein sequence ID" value="OIJ65497.1"/>
    <property type="molecule type" value="Genomic_DNA"/>
</dbReference>
<protein>
    <recommendedName>
        <fullName evidence="7">Acyl-CoA dehydrogenase C-terminal domain-containing protein</fullName>
    </recommendedName>
</protein>
<evidence type="ECO:0000256" key="2">
    <source>
        <dbReference type="ARBA" id="ARBA00049661"/>
    </source>
</evidence>
<dbReference type="GO" id="GO:0005737">
    <property type="term" value="C:cytoplasm"/>
    <property type="evidence" value="ECO:0007669"/>
    <property type="project" value="TreeGrafter"/>
</dbReference>
<dbReference type="PANTHER" id="PTHR48083:SF19">
    <property type="entry name" value="FLAVIN-DEPENDENT MONOOXYGENASE, OXYGENASE SUBUNIT HSAA"/>
    <property type="match status" value="1"/>
</dbReference>
<comment type="similarity">
    <text evidence="2">Belongs to the HpaH/HsaA monooxygenase family.</text>
</comment>
<proteinExistence type="inferred from homology"/>
<feature type="domain" description="Acyl-CoA dehydrogenase C-terminal" evidence="4">
    <location>
        <begin position="236"/>
        <end position="368"/>
    </location>
</feature>
<dbReference type="Pfam" id="PF08028">
    <property type="entry name" value="Acyl-CoA_dh_2"/>
    <property type="match status" value="1"/>
</dbReference>
<organism evidence="5 6">
    <name type="scientific">Streptomyces mangrovisoli</name>
    <dbReference type="NCBI Taxonomy" id="1428628"/>
    <lineage>
        <taxon>Bacteria</taxon>
        <taxon>Bacillati</taxon>
        <taxon>Actinomycetota</taxon>
        <taxon>Actinomycetes</taxon>
        <taxon>Kitasatosporales</taxon>
        <taxon>Streptomycetaceae</taxon>
        <taxon>Streptomyces</taxon>
    </lineage>
</organism>
<dbReference type="SUPFAM" id="SSF47203">
    <property type="entry name" value="Acyl-CoA dehydrogenase C-terminal domain-like"/>
    <property type="match status" value="1"/>
</dbReference>
<evidence type="ECO:0008006" key="7">
    <source>
        <dbReference type="Google" id="ProtNLM"/>
    </source>
</evidence>